<evidence type="ECO:0000313" key="2">
    <source>
        <dbReference type="EMBL" id="GAA0922854.1"/>
    </source>
</evidence>
<comment type="similarity">
    <text evidence="1">Belongs to the short-chain dehydrogenases/reductases (SDR) family.</text>
</comment>
<dbReference type="SUPFAM" id="SSF51735">
    <property type="entry name" value="NAD(P)-binding Rossmann-fold domains"/>
    <property type="match status" value="1"/>
</dbReference>
<gene>
    <name evidence="2" type="ORF">GCM10009559_06690</name>
</gene>
<sequence>MAPRTPSADRVLVVTGGTRGIGAAVSRAAHARGYAVCAAYAGDDAAAEQLRAELPGLVAVRADVADPVSVRSLLDAAEDAFGPVTALVNNAGVTGRLGRFTEAPVETLRRVLDVNVLGVMLGAQEVLRRWEARGAAGRIVNISSRAATSGSPGEYVHYAASKAAVETFTLGLAREVAERGIRVNGVAPGTVRTGIHAAAGDPGRPDRVALRVPMGRVGEPDEIAAAVLWLLSDEASYVTGEVLRVDGGI</sequence>
<organism evidence="2 3">
    <name type="scientific">Pseudonocardia zijingensis</name>
    <dbReference type="NCBI Taxonomy" id="153376"/>
    <lineage>
        <taxon>Bacteria</taxon>
        <taxon>Bacillati</taxon>
        <taxon>Actinomycetota</taxon>
        <taxon>Actinomycetes</taxon>
        <taxon>Pseudonocardiales</taxon>
        <taxon>Pseudonocardiaceae</taxon>
        <taxon>Pseudonocardia</taxon>
    </lineage>
</organism>
<dbReference type="PANTHER" id="PTHR42760:SF40">
    <property type="entry name" value="3-OXOACYL-[ACYL-CARRIER-PROTEIN] REDUCTASE, CHLOROPLASTIC"/>
    <property type="match status" value="1"/>
</dbReference>
<dbReference type="Proteomes" id="UP001499967">
    <property type="component" value="Unassembled WGS sequence"/>
</dbReference>
<name>A0ABN1P6B3_9PSEU</name>
<reference evidence="2 3" key="1">
    <citation type="journal article" date="2019" name="Int. J. Syst. Evol. Microbiol.">
        <title>The Global Catalogue of Microorganisms (GCM) 10K type strain sequencing project: providing services to taxonomists for standard genome sequencing and annotation.</title>
        <authorList>
            <consortium name="The Broad Institute Genomics Platform"/>
            <consortium name="The Broad Institute Genome Sequencing Center for Infectious Disease"/>
            <person name="Wu L."/>
            <person name="Ma J."/>
        </authorList>
    </citation>
    <scope>NUCLEOTIDE SEQUENCE [LARGE SCALE GENOMIC DNA]</scope>
    <source>
        <strain evidence="2 3">JCM 11117</strain>
    </source>
</reference>
<dbReference type="Pfam" id="PF13561">
    <property type="entry name" value="adh_short_C2"/>
    <property type="match status" value="1"/>
</dbReference>
<dbReference type="CDD" id="cd05233">
    <property type="entry name" value="SDR_c"/>
    <property type="match status" value="1"/>
</dbReference>
<evidence type="ECO:0000313" key="3">
    <source>
        <dbReference type="Proteomes" id="UP001499967"/>
    </source>
</evidence>
<dbReference type="EMBL" id="BAAAHP010000016">
    <property type="protein sequence ID" value="GAA0922854.1"/>
    <property type="molecule type" value="Genomic_DNA"/>
</dbReference>
<dbReference type="InterPro" id="IPR002347">
    <property type="entry name" value="SDR_fam"/>
</dbReference>
<protein>
    <submittedName>
        <fullName evidence="2">SDR family oxidoreductase</fullName>
    </submittedName>
</protein>
<comment type="caution">
    <text evidence="2">The sequence shown here is derived from an EMBL/GenBank/DDBJ whole genome shotgun (WGS) entry which is preliminary data.</text>
</comment>
<dbReference type="Gene3D" id="3.40.50.720">
    <property type="entry name" value="NAD(P)-binding Rossmann-like Domain"/>
    <property type="match status" value="1"/>
</dbReference>
<dbReference type="PRINTS" id="PR00081">
    <property type="entry name" value="GDHRDH"/>
</dbReference>
<dbReference type="InterPro" id="IPR036291">
    <property type="entry name" value="NAD(P)-bd_dom_sf"/>
</dbReference>
<keyword evidence="3" id="KW-1185">Reference proteome</keyword>
<dbReference type="PANTHER" id="PTHR42760">
    <property type="entry name" value="SHORT-CHAIN DEHYDROGENASES/REDUCTASES FAMILY MEMBER"/>
    <property type="match status" value="1"/>
</dbReference>
<evidence type="ECO:0000256" key="1">
    <source>
        <dbReference type="ARBA" id="ARBA00006484"/>
    </source>
</evidence>
<accession>A0ABN1P6B3</accession>
<proteinExistence type="inferred from homology"/>
<dbReference type="PRINTS" id="PR00080">
    <property type="entry name" value="SDRFAMILY"/>
</dbReference>
<dbReference type="RefSeq" id="WP_343938732.1">
    <property type="nucleotide sequence ID" value="NZ_BAAAHP010000016.1"/>
</dbReference>